<dbReference type="FunFam" id="1.20.1250.20:FF:000129">
    <property type="entry name" value="Major Facilitator Superfamily (MFS)"/>
    <property type="match status" value="1"/>
</dbReference>
<dbReference type="GO" id="GO:0015791">
    <property type="term" value="P:polyol transmembrane transport"/>
    <property type="evidence" value="ECO:0007669"/>
    <property type="project" value="UniProtKB-ARBA"/>
</dbReference>
<reference evidence="11 12" key="1">
    <citation type="journal article" date="2016" name="Front. Microbiol.">
        <title>Genome and transcriptome sequences reveal the specific parasitism of the nematophagous Purpureocillium lilacinum 36-1.</title>
        <authorList>
            <person name="Xie J."/>
            <person name="Li S."/>
            <person name="Mo C."/>
            <person name="Xiao X."/>
            <person name="Peng D."/>
            <person name="Wang G."/>
            <person name="Xiao Y."/>
        </authorList>
    </citation>
    <scope>NUCLEOTIDE SEQUENCE [LARGE SCALE GENOMIC DNA]</scope>
    <source>
        <strain evidence="11 12">36-1</strain>
    </source>
</reference>
<feature type="transmembrane region" description="Helical" evidence="9">
    <location>
        <begin position="392"/>
        <end position="412"/>
    </location>
</feature>
<protein>
    <recommendedName>
        <fullName evidence="10">Major facilitator superfamily (MFS) profile domain-containing protein</fullName>
    </recommendedName>
</protein>
<dbReference type="SUPFAM" id="SSF51182">
    <property type="entry name" value="RmlC-like cupins"/>
    <property type="match status" value="1"/>
</dbReference>
<evidence type="ECO:0000256" key="4">
    <source>
        <dbReference type="ARBA" id="ARBA00022692"/>
    </source>
</evidence>
<dbReference type="InterPro" id="IPR005829">
    <property type="entry name" value="Sugar_transporter_CS"/>
</dbReference>
<feature type="transmembrane region" description="Helical" evidence="9">
    <location>
        <begin position="487"/>
        <end position="507"/>
    </location>
</feature>
<evidence type="ECO:0000256" key="7">
    <source>
        <dbReference type="ARBA" id="ARBA00023242"/>
    </source>
</evidence>
<dbReference type="SUPFAM" id="SSF103473">
    <property type="entry name" value="MFS general substrate transporter"/>
    <property type="match status" value="1"/>
</dbReference>
<dbReference type="PANTHER" id="PTHR48020">
    <property type="entry name" value="PROTON MYO-INOSITOL COTRANSPORTER"/>
    <property type="match status" value="1"/>
</dbReference>
<dbReference type="Gene3D" id="2.20.70.150">
    <property type="match status" value="1"/>
</dbReference>
<evidence type="ECO:0000259" key="10">
    <source>
        <dbReference type="PROSITE" id="PS50850"/>
    </source>
</evidence>
<dbReference type="InterPro" id="IPR005828">
    <property type="entry name" value="MFS_sugar_transport-like"/>
</dbReference>
<evidence type="ECO:0000256" key="5">
    <source>
        <dbReference type="ARBA" id="ARBA00022989"/>
    </source>
</evidence>
<dbReference type="CDD" id="cd02231">
    <property type="entry name" value="cupin_BLL6423-like"/>
    <property type="match status" value="1"/>
</dbReference>
<dbReference type="Pfam" id="PF04082">
    <property type="entry name" value="Fungal_trans"/>
    <property type="match status" value="1"/>
</dbReference>
<dbReference type="Proteomes" id="UP000245956">
    <property type="component" value="Unassembled WGS sequence"/>
</dbReference>
<dbReference type="CDD" id="cd12148">
    <property type="entry name" value="fungal_TF_MHR"/>
    <property type="match status" value="1"/>
</dbReference>
<feature type="domain" description="Major facilitator superfamily (MFS) profile" evidence="10">
    <location>
        <begin position="123"/>
        <end position="542"/>
    </location>
</feature>
<dbReference type="InterPro" id="IPR036259">
    <property type="entry name" value="MFS_trans_sf"/>
</dbReference>
<evidence type="ECO:0000256" key="6">
    <source>
        <dbReference type="ARBA" id="ARBA00023136"/>
    </source>
</evidence>
<keyword evidence="5 9" id="KW-1133">Transmembrane helix</keyword>
<feature type="transmembrane region" description="Helical" evidence="9">
    <location>
        <begin position="190"/>
        <end position="209"/>
    </location>
</feature>
<feature type="transmembrane region" description="Helical" evidence="9">
    <location>
        <begin position="283"/>
        <end position="304"/>
    </location>
</feature>
<dbReference type="GO" id="GO:0006351">
    <property type="term" value="P:DNA-templated transcription"/>
    <property type="evidence" value="ECO:0007669"/>
    <property type="project" value="InterPro"/>
</dbReference>
<keyword evidence="7" id="KW-0539">Nucleus</keyword>
<dbReference type="PROSITE" id="PS50850">
    <property type="entry name" value="MFS"/>
    <property type="match status" value="1"/>
</dbReference>
<proteinExistence type="inferred from homology"/>
<dbReference type="InterPro" id="IPR014710">
    <property type="entry name" value="RmlC-like_jellyroll"/>
</dbReference>
<dbReference type="Gene3D" id="1.20.1250.20">
    <property type="entry name" value="MFS general substrate transporter like domains"/>
    <property type="match status" value="2"/>
</dbReference>
<dbReference type="EMBL" id="LCWV01000013">
    <property type="protein sequence ID" value="PWI69078.1"/>
    <property type="molecule type" value="Genomic_DNA"/>
</dbReference>
<feature type="transmembrane region" description="Helical" evidence="9">
    <location>
        <begin position="450"/>
        <end position="467"/>
    </location>
</feature>
<dbReference type="InterPro" id="IPR003663">
    <property type="entry name" value="Sugar/inositol_transpt"/>
</dbReference>
<dbReference type="GO" id="GO:0003677">
    <property type="term" value="F:DNA binding"/>
    <property type="evidence" value="ECO:0007669"/>
    <property type="project" value="InterPro"/>
</dbReference>
<dbReference type="PROSITE" id="PS00217">
    <property type="entry name" value="SUGAR_TRANSPORT_2"/>
    <property type="match status" value="1"/>
</dbReference>
<dbReference type="PRINTS" id="PR00171">
    <property type="entry name" value="SUGRTRNSPORT"/>
</dbReference>
<dbReference type="InterPro" id="IPR007219">
    <property type="entry name" value="XnlR_reg_dom"/>
</dbReference>
<feature type="transmembrane region" description="Helical" evidence="9">
    <location>
        <begin position="248"/>
        <end position="271"/>
    </location>
</feature>
<accession>A0A2U3E3J1</accession>
<evidence type="ECO:0000313" key="11">
    <source>
        <dbReference type="EMBL" id="PWI69078.1"/>
    </source>
</evidence>
<feature type="region of interest" description="Disordered" evidence="8">
    <location>
        <begin position="1"/>
        <end position="38"/>
    </location>
</feature>
<dbReference type="NCBIfam" id="TIGR00879">
    <property type="entry name" value="SP"/>
    <property type="match status" value="1"/>
</dbReference>
<dbReference type="Gene3D" id="2.60.120.10">
    <property type="entry name" value="Jelly Rolls"/>
    <property type="match status" value="1"/>
</dbReference>
<feature type="transmembrane region" description="Helical" evidence="9">
    <location>
        <begin position="118"/>
        <end position="137"/>
    </location>
</feature>
<dbReference type="InterPro" id="IPR011051">
    <property type="entry name" value="RmlC_Cupin_sf"/>
</dbReference>
<comment type="similarity">
    <text evidence="2">Belongs to the major facilitator superfamily. Sugar transporter (TC 2.A.1.1) family.</text>
</comment>
<comment type="subcellular location">
    <subcellularLocation>
        <location evidence="1">Membrane</location>
        <topology evidence="1">Multi-pass membrane protein</topology>
    </subcellularLocation>
</comment>
<dbReference type="InterPro" id="IPR020846">
    <property type="entry name" value="MFS_dom"/>
</dbReference>
<comment type="caution">
    <text evidence="11">The sequence shown here is derived from an EMBL/GenBank/DDBJ whole genome shotgun (WGS) entry which is preliminary data.</text>
</comment>
<dbReference type="PANTHER" id="PTHR48020:SF26">
    <property type="entry name" value="MYO-INOSITOL TRANSPORTER, PUTATIVE (AFU_ORTHOLOGUE AFUA_4G01560)-RELATED"/>
    <property type="match status" value="1"/>
</dbReference>
<evidence type="ECO:0000313" key="12">
    <source>
        <dbReference type="Proteomes" id="UP000245956"/>
    </source>
</evidence>
<dbReference type="GO" id="GO:0015798">
    <property type="term" value="P:myo-inositol transport"/>
    <property type="evidence" value="ECO:0007669"/>
    <property type="project" value="UniProtKB-ARBA"/>
</dbReference>
<gene>
    <name evidence="11" type="ORF">PCL_01463</name>
</gene>
<evidence type="ECO:0000256" key="9">
    <source>
        <dbReference type="SAM" id="Phobius"/>
    </source>
</evidence>
<dbReference type="GO" id="GO:0016020">
    <property type="term" value="C:membrane"/>
    <property type="evidence" value="ECO:0007669"/>
    <property type="project" value="UniProtKB-SubCell"/>
</dbReference>
<feature type="compositionally biased region" description="Polar residues" evidence="8">
    <location>
        <begin position="23"/>
        <end position="32"/>
    </location>
</feature>
<sequence length="1588" mass="177250">MPVPNPDVETPQGETVHAERRQSSSNGTFNGEKSSRRASTAALLRNPLTGMTREQVIADVDGFVEEKGLTEHREIFRKGALIAQVNNVKDGFETIDALNEAEKEVLRMEETHRWHQPFMLYFLCILCAGSAIVQGMDQSAVNGAQEFYYEEFNIRDPYLQGLMNGAPYACSALIGCWSNPWLNKIGGRRFTIFFSCAMSVITGIWMAVANNFANLLIARFFLGFAVGAKSSTTPVYSAESVPKTIRGALTMMWQMWTAFGIVLGFVVSVAFQGTDFLGANSQWRWMLGSTSIPPLVVMVQVYFCPESPRWYMEKGKYTQALNSLTRLRNNPVQATRDMYYAHKLLQIERQEREGRNLLKEFFMFMQQFCGVNVIAYYSTSIFQKASYTRSQALLASMGGGLINWIFAIPAIYTIDTFGRRNLLLTTFPLMSLCLFFTGFAFYIPNQQAQLACVTTGLYLFMAVYSPGEGPVPFTYSAEAFPLHIRDIGMSSSTAITWGSNFIISFTWPPLVEAYGDTGAFCWYAAWNLFGWVFAYFFLPETKSLTLEELDNVFSVKNREHGGYYLRKLPWYVNKHLLRRDVDTFPPLYQFAEERAQAGDKHASFGQQGSSDSEKGVWAESWSSSVLSGADVQYEGGTNVTTYSTRAEYQRTTSTIRRMWVPGSVRKMEPQFISRRLPILFGKPVDALLARRRPKLGIRADATRSIGHTHILYGKPTVYHGFSRYTAREPTFYATVKSQKRDTVMSLPDPRRIVTGHDEAGNAIFVADSAIPMAPTPVECDFAVLYETHQFPASNDTWEDPMLTRTKSLANEKGIVLRCVDFRPNTKTLFHRTESLDFGIVYLDNGVELTLKAGDVCVQRGTIHGWDNRTDETARVYFVLSVPALSHGWTGSSVATSGYPDRTNKAFAPRLSVSHGLFGSSRLGPSRLGKTISGVEHTTITSVPTLGFALDRGRLRDECSTQRQPIYPGGEISRAAEDSLLSVQCPEGSLYRGLSRRDDASLSPGSREANKAIDESTSGTFGIPSSLLPKLVDLYFAHVDNASLLLHRPSFVQSLSTGSVTKHVVLSVCALAACFYDNGNQYNTLLDEGFARGWAEEAGRLAFSQVENPTEDNLVTFLNLTLFWYSQGQWQRMIVYEGNAACTSRVLGLGTSQSLAQNPSFSAELSRRRFWACFLINQFGNEAARCPKMNLADFEGIMLPCNEEDFEQEKFPPRHMHPGNREHQHRESYFAELIRLVSIWTSACQIAQDDRTDIHIKLLHIQELDKKLATWRAELSETFDLDTLNSPSPRSTARAISLNILYHQIMSVLHSSIVPLFSLNPVAAEACGYFQTASAQTALVHARQISSIFLRWGFSSLPQAPVSVGFIGYAAYCSCAIQLPFLWCTKSTVSEAAHANIKANLKTMRSMSKHWKLIAALTEFVPLLYNYHKNMAYSLADEPRALSEHELNRHRGVRSRAKVSILGHNGIIWNKGKVIDPGEAPGLDLDVTEKEGDEQVQSGKATTDSIHPGHGDQSCSSGSLGGHDGDSELLSDNLDSRLVTPAMLDAIAAYQEGLCFLPQTHFPVFDTTLYCTTDTYGFQNMFGQDHEGL</sequence>
<feature type="transmembrane region" description="Helical" evidence="9">
    <location>
        <begin position="424"/>
        <end position="443"/>
    </location>
</feature>
<name>A0A2U3E3J1_PURLI</name>
<dbReference type="InterPro" id="IPR050814">
    <property type="entry name" value="Myo-inositol_Transporter"/>
</dbReference>
<keyword evidence="3" id="KW-0813">Transport</keyword>
<evidence type="ECO:0000256" key="3">
    <source>
        <dbReference type="ARBA" id="ARBA00022448"/>
    </source>
</evidence>
<feature type="region of interest" description="Disordered" evidence="8">
    <location>
        <begin position="1479"/>
        <end position="1526"/>
    </location>
</feature>
<keyword evidence="6 9" id="KW-0472">Membrane</keyword>
<evidence type="ECO:0000256" key="1">
    <source>
        <dbReference type="ARBA" id="ARBA00004141"/>
    </source>
</evidence>
<feature type="transmembrane region" description="Helical" evidence="9">
    <location>
        <begin position="519"/>
        <end position="538"/>
    </location>
</feature>
<evidence type="ECO:0000256" key="2">
    <source>
        <dbReference type="ARBA" id="ARBA00010992"/>
    </source>
</evidence>
<dbReference type="GO" id="GO:0008270">
    <property type="term" value="F:zinc ion binding"/>
    <property type="evidence" value="ECO:0007669"/>
    <property type="project" value="InterPro"/>
</dbReference>
<dbReference type="GO" id="GO:0022857">
    <property type="term" value="F:transmembrane transporter activity"/>
    <property type="evidence" value="ECO:0007669"/>
    <property type="project" value="InterPro"/>
</dbReference>
<evidence type="ECO:0000256" key="8">
    <source>
        <dbReference type="SAM" id="MobiDB-lite"/>
    </source>
</evidence>
<feature type="compositionally biased region" description="Polar residues" evidence="8">
    <location>
        <begin position="1494"/>
        <end position="1504"/>
    </location>
</feature>
<dbReference type="CDD" id="cd17315">
    <property type="entry name" value="MFS_GLUT_like"/>
    <property type="match status" value="1"/>
</dbReference>
<organism evidence="11 12">
    <name type="scientific">Purpureocillium lilacinum</name>
    <name type="common">Paecilomyces lilacinus</name>
    <dbReference type="NCBI Taxonomy" id="33203"/>
    <lineage>
        <taxon>Eukaryota</taxon>
        <taxon>Fungi</taxon>
        <taxon>Dikarya</taxon>
        <taxon>Ascomycota</taxon>
        <taxon>Pezizomycotina</taxon>
        <taxon>Sordariomycetes</taxon>
        <taxon>Hypocreomycetidae</taxon>
        <taxon>Hypocreales</taxon>
        <taxon>Ophiocordycipitaceae</taxon>
        <taxon>Purpureocillium</taxon>
    </lineage>
</organism>
<keyword evidence="4 9" id="KW-0812">Transmembrane</keyword>
<dbReference type="Pfam" id="PF00083">
    <property type="entry name" value="Sugar_tr"/>
    <property type="match status" value="1"/>
</dbReference>